<dbReference type="Proteomes" id="UP000194857">
    <property type="component" value="Unassembled WGS sequence"/>
</dbReference>
<organism evidence="2 3">
    <name type="scientific">Pseudomonas aeruginosa</name>
    <dbReference type="NCBI Taxonomy" id="287"/>
    <lineage>
        <taxon>Bacteria</taxon>
        <taxon>Pseudomonadati</taxon>
        <taxon>Pseudomonadota</taxon>
        <taxon>Gammaproteobacteria</taxon>
        <taxon>Pseudomonadales</taxon>
        <taxon>Pseudomonadaceae</taxon>
        <taxon>Pseudomonas</taxon>
    </lineage>
</organism>
<accession>A0A241XRC1</accession>
<reference evidence="2 3" key="1">
    <citation type="submission" date="2017-05" db="EMBL/GenBank/DDBJ databases">
        <authorList>
            <person name="Song R."/>
            <person name="Chenine A.L."/>
            <person name="Ruprecht R.M."/>
        </authorList>
    </citation>
    <scope>NUCLEOTIDE SEQUENCE [LARGE SCALE GENOMIC DNA]</scope>
    <source>
        <strain evidence="2 3">S567_C10_BS</strain>
    </source>
</reference>
<evidence type="ECO:0000313" key="3">
    <source>
        <dbReference type="Proteomes" id="UP000194857"/>
    </source>
</evidence>
<protein>
    <submittedName>
        <fullName evidence="2">Uncharacterized protein</fullName>
    </submittedName>
</protein>
<evidence type="ECO:0000313" key="2">
    <source>
        <dbReference type="EMBL" id="OTI63051.1"/>
    </source>
</evidence>
<dbReference type="EMBL" id="NFFZ01000004">
    <property type="protein sequence ID" value="OTI63051.1"/>
    <property type="molecule type" value="Genomic_DNA"/>
</dbReference>
<evidence type="ECO:0000256" key="1">
    <source>
        <dbReference type="SAM" id="Coils"/>
    </source>
</evidence>
<gene>
    <name evidence="2" type="ORF">CAZ10_09415</name>
</gene>
<dbReference type="AlphaFoldDB" id="A0A241XRC1"/>
<dbReference type="RefSeq" id="WP_065085922.1">
    <property type="nucleotide sequence ID" value="NZ_NFFZ01000004.1"/>
</dbReference>
<sequence>MGWKAVKEHYQIGHIVHMQPQGLCIGSGYIPDLIVVGPDGQLVKKLDSHSNKDLSRYQAEMLADPAKLRELLETPDQFARSIPVYTYKGAEILEKHCEALGYPNITHDGDLQYENTYSGDRDQVVRWAKRSAALGAVHTRRWIEDLEKKLEEARNRLSCEETNLSLLNSAHPSVEYERPEDF</sequence>
<proteinExistence type="predicted"/>
<feature type="coiled-coil region" evidence="1">
    <location>
        <begin position="136"/>
        <end position="170"/>
    </location>
</feature>
<name>A0A241XRC1_PSEAI</name>
<keyword evidence="1" id="KW-0175">Coiled coil</keyword>
<comment type="caution">
    <text evidence="2">The sequence shown here is derived from an EMBL/GenBank/DDBJ whole genome shotgun (WGS) entry which is preliminary data.</text>
</comment>